<feature type="transmembrane region" description="Helical" evidence="1">
    <location>
        <begin position="69"/>
        <end position="88"/>
    </location>
</feature>
<name>A0A8J6Q851_9FLAO</name>
<accession>A0A8J6Q851</accession>
<feature type="transmembrane region" description="Helical" evidence="1">
    <location>
        <begin position="6"/>
        <end position="25"/>
    </location>
</feature>
<evidence type="ECO:0000313" key="3">
    <source>
        <dbReference type="Proteomes" id="UP000602057"/>
    </source>
</evidence>
<feature type="transmembrane region" description="Helical" evidence="1">
    <location>
        <begin position="100"/>
        <end position="123"/>
    </location>
</feature>
<evidence type="ECO:0000313" key="2">
    <source>
        <dbReference type="EMBL" id="MBD0835601.1"/>
    </source>
</evidence>
<protein>
    <submittedName>
        <fullName evidence="2">Uncharacterized protein</fullName>
    </submittedName>
</protein>
<keyword evidence="1" id="KW-0472">Membrane</keyword>
<keyword evidence="3" id="KW-1185">Reference proteome</keyword>
<sequence length="128" mass="14940">MDHSIFLAKFWGWYLIIFFLILSFNPKRIRQIFTDLKDEKFLILSAFTAINIGLLNTLFHNIWEPNWTLIITLIGWFSIGIGLSLFIFPKQTTSVLELINIKLVQLIYTLLFLVGLFLLNMAYNIVPA</sequence>
<dbReference type="AlphaFoldDB" id="A0A8J6Q851"/>
<organism evidence="2 3">
    <name type="scientific">Aestuariibaculum suncheonense</name>
    <dbReference type="NCBI Taxonomy" id="1028745"/>
    <lineage>
        <taxon>Bacteria</taxon>
        <taxon>Pseudomonadati</taxon>
        <taxon>Bacteroidota</taxon>
        <taxon>Flavobacteriia</taxon>
        <taxon>Flavobacteriales</taxon>
        <taxon>Flavobacteriaceae</taxon>
    </lineage>
</organism>
<reference evidence="2" key="2">
    <citation type="submission" date="2020-09" db="EMBL/GenBank/DDBJ databases">
        <authorList>
            <person name="Wu Z."/>
        </authorList>
    </citation>
    <scope>NUCLEOTIDE SEQUENCE</scope>
    <source>
        <strain evidence="2">SC17</strain>
    </source>
</reference>
<dbReference type="EMBL" id="JACVXC010000003">
    <property type="protein sequence ID" value="MBD0835601.1"/>
    <property type="molecule type" value="Genomic_DNA"/>
</dbReference>
<keyword evidence="1" id="KW-1133">Transmembrane helix</keyword>
<reference evidence="2" key="1">
    <citation type="journal article" date="2013" name="Int. J. Syst. Evol. Microbiol.">
        <title>Aestuariibaculum suncheonense gen. nov., sp. nov., a marine bacterium of the family Flavobacteriaceae isolated from a tidal flat and emended descriptions of the genera Gaetbulibacter and Tamlana.</title>
        <authorList>
            <person name="Jeong S.H."/>
            <person name="Park M.S."/>
            <person name="Jin H.M."/>
            <person name="Lee K."/>
            <person name="Park W."/>
            <person name="Jeon C.O."/>
        </authorList>
    </citation>
    <scope>NUCLEOTIDE SEQUENCE</scope>
    <source>
        <strain evidence="2">SC17</strain>
    </source>
</reference>
<dbReference type="RefSeq" id="WP_188216094.1">
    <property type="nucleotide sequence ID" value="NZ_BAABGH010000005.1"/>
</dbReference>
<feature type="transmembrane region" description="Helical" evidence="1">
    <location>
        <begin position="41"/>
        <end position="63"/>
    </location>
</feature>
<proteinExistence type="predicted"/>
<evidence type="ECO:0000256" key="1">
    <source>
        <dbReference type="SAM" id="Phobius"/>
    </source>
</evidence>
<keyword evidence="1" id="KW-0812">Transmembrane</keyword>
<dbReference type="Proteomes" id="UP000602057">
    <property type="component" value="Unassembled WGS sequence"/>
</dbReference>
<gene>
    <name evidence="2" type="ORF">ICJ84_09145</name>
</gene>
<comment type="caution">
    <text evidence="2">The sequence shown here is derived from an EMBL/GenBank/DDBJ whole genome shotgun (WGS) entry which is preliminary data.</text>
</comment>